<dbReference type="PANTHER" id="PTHR33446">
    <property type="entry name" value="PROTEIN TONB-RELATED"/>
    <property type="match status" value="1"/>
</dbReference>
<organism evidence="12 13">
    <name type="scientific">Pseudoduganella armeniaca</name>
    <dbReference type="NCBI Taxonomy" id="2072590"/>
    <lineage>
        <taxon>Bacteria</taxon>
        <taxon>Pseudomonadati</taxon>
        <taxon>Pseudomonadota</taxon>
        <taxon>Betaproteobacteria</taxon>
        <taxon>Burkholderiales</taxon>
        <taxon>Oxalobacteraceae</taxon>
        <taxon>Telluria group</taxon>
        <taxon>Pseudoduganella</taxon>
    </lineage>
</organism>
<evidence type="ECO:0000313" key="12">
    <source>
        <dbReference type="EMBL" id="AVR97940.1"/>
    </source>
</evidence>
<keyword evidence="7" id="KW-0653">Protein transport</keyword>
<dbReference type="SUPFAM" id="SSF74653">
    <property type="entry name" value="TolA/TonB C-terminal domain"/>
    <property type="match status" value="1"/>
</dbReference>
<feature type="domain" description="TonB C-terminal" evidence="11">
    <location>
        <begin position="183"/>
        <end position="274"/>
    </location>
</feature>
<feature type="compositionally biased region" description="Low complexity" evidence="10">
    <location>
        <begin position="163"/>
        <end position="181"/>
    </location>
</feature>
<keyword evidence="9" id="KW-0472">Membrane</keyword>
<evidence type="ECO:0000256" key="5">
    <source>
        <dbReference type="ARBA" id="ARBA00022519"/>
    </source>
</evidence>
<evidence type="ECO:0000256" key="9">
    <source>
        <dbReference type="ARBA" id="ARBA00023136"/>
    </source>
</evidence>
<dbReference type="GO" id="GO:0055085">
    <property type="term" value="P:transmembrane transport"/>
    <property type="evidence" value="ECO:0007669"/>
    <property type="project" value="InterPro"/>
</dbReference>
<evidence type="ECO:0000256" key="4">
    <source>
        <dbReference type="ARBA" id="ARBA00022475"/>
    </source>
</evidence>
<evidence type="ECO:0000256" key="7">
    <source>
        <dbReference type="ARBA" id="ARBA00022927"/>
    </source>
</evidence>
<keyword evidence="8" id="KW-1133">Transmembrane helix</keyword>
<name>A0A2R4CEN5_9BURK</name>
<evidence type="ECO:0000256" key="8">
    <source>
        <dbReference type="ARBA" id="ARBA00022989"/>
    </source>
</evidence>
<evidence type="ECO:0000256" key="3">
    <source>
        <dbReference type="ARBA" id="ARBA00022448"/>
    </source>
</evidence>
<accession>A0A2R4CEN5</accession>
<reference evidence="12 13" key="1">
    <citation type="submission" date="2018-03" db="EMBL/GenBank/DDBJ databases">
        <title>Massilia armeniaca sp. nov., isolated from desert soil.</title>
        <authorList>
            <person name="Huang H."/>
            <person name="Ren M."/>
        </authorList>
    </citation>
    <scope>NUCLEOTIDE SEQUENCE [LARGE SCALE GENOMIC DNA]</scope>
    <source>
        <strain evidence="12 13">ZMN-3</strain>
    </source>
</reference>
<comment type="subcellular location">
    <subcellularLocation>
        <location evidence="1">Cell inner membrane</location>
        <topology evidence="1">Single-pass membrane protein</topology>
        <orientation evidence="1">Periplasmic side</orientation>
    </subcellularLocation>
</comment>
<keyword evidence="3" id="KW-0813">Transport</keyword>
<dbReference type="GO" id="GO:0098797">
    <property type="term" value="C:plasma membrane protein complex"/>
    <property type="evidence" value="ECO:0007669"/>
    <property type="project" value="TreeGrafter"/>
</dbReference>
<dbReference type="Proteomes" id="UP000240505">
    <property type="component" value="Chromosome"/>
</dbReference>
<dbReference type="AlphaFoldDB" id="A0A2R4CEN5"/>
<dbReference type="GO" id="GO:0031992">
    <property type="term" value="F:energy transducer activity"/>
    <property type="evidence" value="ECO:0007669"/>
    <property type="project" value="TreeGrafter"/>
</dbReference>
<evidence type="ECO:0000259" key="11">
    <source>
        <dbReference type="PROSITE" id="PS52015"/>
    </source>
</evidence>
<dbReference type="OrthoDB" id="8724624at2"/>
<keyword evidence="13" id="KW-1185">Reference proteome</keyword>
<dbReference type="PROSITE" id="PS52015">
    <property type="entry name" value="TONB_CTD"/>
    <property type="match status" value="1"/>
</dbReference>
<dbReference type="PANTHER" id="PTHR33446:SF2">
    <property type="entry name" value="PROTEIN TONB"/>
    <property type="match status" value="1"/>
</dbReference>
<dbReference type="GO" id="GO:0015031">
    <property type="term" value="P:protein transport"/>
    <property type="evidence" value="ECO:0007669"/>
    <property type="project" value="UniProtKB-KW"/>
</dbReference>
<evidence type="ECO:0000256" key="2">
    <source>
        <dbReference type="ARBA" id="ARBA00006555"/>
    </source>
</evidence>
<feature type="region of interest" description="Disordered" evidence="10">
    <location>
        <begin position="118"/>
        <end position="181"/>
    </location>
</feature>
<dbReference type="InterPro" id="IPR037682">
    <property type="entry name" value="TonB_C"/>
</dbReference>
<dbReference type="Gene3D" id="3.30.1150.10">
    <property type="match status" value="1"/>
</dbReference>
<dbReference type="KEGG" id="masz:C9I28_21585"/>
<keyword evidence="6" id="KW-0812">Transmembrane</keyword>
<evidence type="ECO:0000256" key="1">
    <source>
        <dbReference type="ARBA" id="ARBA00004383"/>
    </source>
</evidence>
<dbReference type="Pfam" id="PF03544">
    <property type="entry name" value="TonB_C"/>
    <property type="match status" value="1"/>
</dbReference>
<feature type="compositionally biased region" description="Pro residues" evidence="10">
    <location>
        <begin position="118"/>
        <end position="134"/>
    </location>
</feature>
<evidence type="ECO:0000256" key="6">
    <source>
        <dbReference type="ARBA" id="ARBA00022692"/>
    </source>
</evidence>
<dbReference type="EMBL" id="CP028324">
    <property type="protein sequence ID" value="AVR97940.1"/>
    <property type="molecule type" value="Genomic_DNA"/>
</dbReference>
<sequence>MTRIRSDFFITVSSQISIPDSSRIPWQPLAKKSLPFLLCDGIVYFHSLATMASTRRAKMDFTAHRPKKNPAGIAVVVLLHLGAALVALHNNTISLHRVVPPGVIDVLVPPPVEPPPLPEPVPLPTPSSPPPIAVPPIQDFVPQQPPPQLTTRSTAEPAPPSTPAGASASVPTAEPAARAAPVRVAPVVDARACKRPDYPRNALRNGETGTVTLALRIGTDGKVMESKVESSSGSRELDRAAQAGLSLCRFQPGTVDGVAYESWTRMQYVWNLDE</sequence>
<dbReference type="InterPro" id="IPR006260">
    <property type="entry name" value="TonB/TolA_C"/>
</dbReference>
<dbReference type="NCBIfam" id="TIGR01352">
    <property type="entry name" value="tonB_Cterm"/>
    <property type="match status" value="1"/>
</dbReference>
<proteinExistence type="inferred from homology"/>
<gene>
    <name evidence="12" type="ORF">C9I28_21585</name>
</gene>
<keyword evidence="5" id="KW-0997">Cell inner membrane</keyword>
<keyword evidence="4" id="KW-1003">Cell membrane</keyword>
<evidence type="ECO:0000256" key="10">
    <source>
        <dbReference type="SAM" id="MobiDB-lite"/>
    </source>
</evidence>
<evidence type="ECO:0000313" key="13">
    <source>
        <dbReference type="Proteomes" id="UP000240505"/>
    </source>
</evidence>
<comment type="similarity">
    <text evidence="2">Belongs to the TonB family.</text>
</comment>
<dbReference type="InterPro" id="IPR051045">
    <property type="entry name" value="TonB-dependent_transducer"/>
</dbReference>
<protein>
    <submittedName>
        <fullName evidence="12">ABC transporter substrate-binding protein</fullName>
    </submittedName>
</protein>